<protein>
    <submittedName>
        <fullName evidence="2">ROK family protein</fullName>
    </submittedName>
</protein>
<dbReference type="Pfam" id="PF00480">
    <property type="entry name" value="ROK"/>
    <property type="match status" value="1"/>
</dbReference>
<reference evidence="2 3" key="1">
    <citation type="submission" date="2010-12" db="EMBL/GenBank/DDBJ databases">
        <title>Complete sequence of Ethanoligenens harbinense YUAN-3.</title>
        <authorList>
            <person name="Lucas S."/>
            <person name="Copeland A."/>
            <person name="Lapidus A."/>
            <person name="Cheng J.-F."/>
            <person name="Bruce D."/>
            <person name="Goodwin L."/>
            <person name="Pitluck S."/>
            <person name="Chertkov O."/>
            <person name="Misra M."/>
            <person name="Detter J.C."/>
            <person name="Han C."/>
            <person name="Tapia R."/>
            <person name="Land M."/>
            <person name="Hauser L."/>
            <person name="Jeffries C."/>
            <person name="Kyrpides N."/>
            <person name="Ivanova N."/>
            <person name="Mikhailova N."/>
            <person name="Wang A."/>
            <person name="Mouttaki H."/>
            <person name="He Z."/>
            <person name="Zhou J."/>
            <person name="Hemme C.L."/>
            <person name="Woyke T."/>
        </authorList>
    </citation>
    <scope>NUCLEOTIDE SEQUENCE [LARGE SCALE GENOMIC DNA]</scope>
    <source>
        <strain evidence="3">DSM 18485 / JCM 12961 / CGMCC 1.5033 / YUAN-3</strain>
    </source>
</reference>
<evidence type="ECO:0000313" key="3">
    <source>
        <dbReference type="Proteomes" id="UP000001551"/>
    </source>
</evidence>
<dbReference type="SUPFAM" id="SSF53067">
    <property type="entry name" value="Actin-like ATPase domain"/>
    <property type="match status" value="1"/>
</dbReference>
<dbReference type="PROSITE" id="PS01125">
    <property type="entry name" value="ROK"/>
    <property type="match status" value="1"/>
</dbReference>
<dbReference type="HOGENOM" id="CLU_036604_0_4_9"/>
<accession>E6U2M0</accession>
<dbReference type="RefSeq" id="WP_013484681.1">
    <property type="nucleotide sequence ID" value="NC_014828.1"/>
</dbReference>
<dbReference type="KEGG" id="eha:Ethha_0742"/>
<keyword evidence="3" id="KW-1185">Reference proteome</keyword>
<gene>
    <name evidence="2" type="ordered locus">Ethha_0742</name>
</gene>
<sequence>MRYSIGIDLGGTNIAVGIVDEQFQLVDTLSVPTQANRPWKQVVADMARCVHTLLANNALDPSSCIGLGAGVPGVIYSSAGTVLFSNNLRWEHVPLGHALAVATGFPVRLSNDANCAALGEVVAGAAKGRKNVVLLTLGTGVGGGVIIDGKIYEGTQGAGAELGHCTLIMDGLPCTCGRKGCIEVYASATALVRQAGEAVASHPDSILAGKALNGRSIFDAMHRGDPTATHVVEQYKHYLDETAVNMVNIFRPEVLLIGGGISGEGQPLVDRLNAYVRKNCYAAPYAFVTTVKIAALGNKAGIVGAAALCLA</sequence>
<dbReference type="AlphaFoldDB" id="E6U2M0"/>
<dbReference type="STRING" id="663278.Ethha_0742"/>
<dbReference type="Gene3D" id="3.30.420.40">
    <property type="match status" value="2"/>
</dbReference>
<dbReference type="Proteomes" id="UP000001551">
    <property type="component" value="Chromosome"/>
</dbReference>
<dbReference type="PANTHER" id="PTHR18964:SF149">
    <property type="entry name" value="BIFUNCTIONAL UDP-N-ACETYLGLUCOSAMINE 2-EPIMERASE_N-ACETYLMANNOSAMINE KINASE"/>
    <property type="match status" value="1"/>
</dbReference>
<evidence type="ECO:0000313" key="2">
    <source>
        <dbReference type="EMBL" id="ADU26311.1"/>
    </source>
</evidence>
<proteinExistence type="inferred from homology"/>
<comment type="similarity">
    <text evidence="1">Belongs to the ROK (NagC/XylR) family.</text>
</comment>
<name>E6U2M0_ETHHY</name>
<dbReference type="InterPro" id="IPR049874">
    <property type="entry name" value="ROK_cs"/>
</dbReference>
<dbReference type="EMBL" id="CP002400">
    <property type="protein sequence ID" value="ADU26311.1"/>
    <property type="molecule type" value="Genomic_DNA"/>
</dbReference>
<dbReference type="InterPro" id="IPR000600">
    <property type="entry name" value="ROK"/>
</dbReference>
<organism evidence="2 3">
    <name type="scientific">Ethanoligenens harbinense (strain DSM 18485 / JCM 12961 / CGMCC 1.5033 / YUAN-3)</name>
    <dbReference type="NCBI Taxonomy" id="663278"/>
    <lineage>
        <taxon>Bacteria</taxon>
        <taxon>Bacillati</taxon>
        <taxon>Bacillota</taxon>
        <taxon>Clostridia</taxon>
        <taxon>Eubacteriales</taxon>
        <taxon>Oscillospiraceae</taxon>
        <taxon>Ethanoligenens</taxon>
    </lineage>
</organism>
<evidence type="ECO:0000256" key="1">
    <source>
        <dbReference type="ARBA" id="ARBA00006479"/>
    </source>
</evidence>
<dbReference type="PANTHER" id="PTHR18964">
    <property type="entry name" value="ROK (REPRESSOR, ORF, KINASE) FAMILY"/>
    <property type="match status" value="1"/>
</dbReference>
<dbReference type="InterPro" id="IPR043129">
    <property type="entry name" value="ATPase_NBD"/>
</dbReference>
<dbReference type="eggNOG" id="COG1940">
    <property type="taxonomic scope" value="Bacteria"/>
</dbReference>